<reference evidence="1" key="1">
    <citation type="journal article" date="2014" name="Front. Microbiol.">
        <title>High frequency of phylogenetically diverse reductive dehalogenase-homologous genes in deep subseafloor sedimentary metagenomes.</title>
        <authorList>
            <person name="Kawai M."/>
            <person name="Futagami T."/>
            <person name="Toyoda A."/>
            <person name="Takaki Y."/>
            <person name="Nishi S."/>
            <person name="Hori S."/>
            <person name="Arai W."/>
            <person name="Tsubouchi T."/>
            <person name="Morono Y."/>
            <person name="Uchiyama I."/>
            <person name="Ito T."/>
            <person name="Fujiyama A."/>
            <person name="Inagaki F."/>
            <person name="Takami H."/>
        </authorList>
    </citation>
    <scope>NUCLEOTIDE SEQUENCE</scope>
    <source>
        <strain evidence="1">Expedition CK06-06</strain>
    </source>
</reference>
<feature type="non-terminal residue" evidence="1">
    <location>
        <position position="1"/>
    </location>
</feature>
<evidence type="ECO:0000313" key="1">
    <source>
        <dbReference type="EMBL" id="GAG82797.1"/>
    </source>
</evidence>
<proteinExistence type="predicted"/>
<name>X1BNL7_9ZZZZ</name>
<gene>
    <name evidence="1" type="ORF">S01H4_21819</name>
</gene>
<accession>X1BNL7</accession>
<sequence>IGAFDGKYVHAHYIESDAIIDVEKHLHNFNKYKSQKKLIGYEYVAPLYRNGIFMEIVSFDISWLNRNLKRIEDWSEYFDEGNLISNTIGRQRELILEHWLYDYFEAYNLLDSVLLLSADDRTKVFSGSYSDRSLNEPAIRTLLAETDEHKLVLFIINDGTKDDKTSEFKAFHNNVLLGESQIKPDNVCWFLIEKNGVVEVDIDGKNNVFHIDKDKLYTDTFFTFHDKSIKCYVSNKYK</sequence>
<protein>
    <submittedName>
        <fullName evidence="1">Uncharacterized protein</fullName>
    </submittedName>
</protein>
<dbReference type="AlphaFoldDB" id="X1BNL7"/>
<organism evidence="1">
    <name type="scientific">marine sediment metagenome</name>
    <dbReference type="NCBI Taxonomy" id="412755"/>
    <lineage>
        <taxon>unclassified sequences</taxon>
        <taxon>metagenomes</taxon>
        <taxon>ecological metagenomes</taxon>
    </lineage>
</organism>
<dbReference type="EMBL" id="BART01009929">
    <property type="protein sequence ID" value="GAG82797.1"/>
    <property type="molecule type" value="Genomic_DNA"/>
</dbReference>
<comment type="caution">
    <text evidence="1">The sequence shown here is derived from an EMBL/GenBank/DDBJ whole genome shotgun (WGS) entry which is preliminary data.</text>
</comment>